<dbReference type="InterPro" id="IPR026444">
    <property type="entry name" value="Secre_tail"/>
</dbReference>
<name>A0A2T4DQV7_9BACT</name>
<feature type="domain" description="Secretion system C-terminal sorting" evidence="1">
    <location>
        <begin position="37"/>
        <end position="111"/>
    </location>
</feature>
<dbReference type="Proteomes" id="UP000240608">
    <property type="component" value="Unassembled WGS sequence"/>
</dbReference>
<evidence type="ECO:0000259" key="1">
    <source>
        <dbReference type="Pfam" id="PF18962"/>
    </source>
</evidence>
<dbReference type="EMBL" id="PYVU01000063">
    <property type="protein sequence ID" value="PTB96182.1"/>
    <property type="molecule type" value="Genomic_DNA"/>
</dbReference>
<dbReference type="NCBIfam" id="TIGR04183">
    <property type="entry name" value="Por_Secre_tail"/>
    <property type="match status" value="1"/>
</dbReference>
<dbReference type="PROSITE" id="PS51257">
    <property type="entry name" value="PROKAR_LIPOPROTEIN"/>
    <property type="match status" value="1"/>
</dbReference>
<dbReference type="Pfam" id="PF18962">
    <property type="entry name" value="Por_Secre_tail"/>
    <property type="match status" value="1"/>
</dbReference>
<accession>A0A2T4DQV7</accession>
<evidence type="ECO:0000313" key="2">
    <source>
        <dbReference type="EMBL" id="PTB96182.1"/>
    </source>
</evidence>
<reference evidence="2 3" key="1">
    <citation type="submission" date="2018-03" db="EMBL/GenBank/DDBJ databases">
        <title>Cross-interface Injection: A General Nanoliter Liquid Handling Method Applied to Single Cells Genome Amplification Automated Nanoliter Liquid Handling Applied to Single Cell Multiple Displacement Amplification.</title>
        <authorList>
            <person name="Yun J."/>
            <person name="Xu P."/>
            <person name="Xu J."/>
            <person name="Dai X."/>
            <person name="Wang Y."/>
            <person name="Zheng X."/>
            <person name="Cao C."/>
            <person name="Yi Q."/>
            <person name="Zhu Y."/>
            <person name="Wang L."/>
            <person name="Dong Z."/>
            <person name="Huang Y."/>
            <person name="Huang L."/>
            <person name="Du W."/>
        </authorList>
    </citation>
    <scope>NUCLEOTIDE SEQUENCE [LARGE SCALE GENOMIC DNA]</scope>
    <source>
        <strain evidence="2 3">Z-D1-2</strain>
    </source>
</reference>
<gene>
    <name evidence="2" type="ORF">C9994_08575</name>
</gene>
<comment type="caution">
    <text evidence="2">The sequence shown here is derived from an EMBL/GenBank/DDBJ whole genome shotgun (WGS) entry which is preliminary data.</text>
</comment>
<dbReference type="AlphaFoldDB" id="A0A2T4DQV7"/>
<proteinExistence type="predicted"/>
<organism evidence="2 3">
    <name type="scientific">Marivirga lumbricoides</name>
    <dbReference type="NCBI Taxonomy" id="1046115"/>
    <lineage>
        <taxon>Bacteria</taxon>
        <taxon>Pseudomonadati</taxon>
        <taxon>Bacteroidota</taxon>
        <taxon>Cytophagia</taxon>
        <taxon>Cytophagales</taxon>
        <taxon>Marivirgaceae</taxon>
        <taxon>Marivirga</taxon>
    </lineage>
</organism>
<protein>
    <recommendedName>
        <fullName evidence="1">Secretion system C-terminal sorting domain-containing protein</fullName>
    </recommendedName>
</protein>
<sequence>MNKKCFFIPLVFFFILLSCKEEEVTQDIEAILSEIKVYPNPATEVIYFKLENRLEEAISFEIIDVSGKTELSGQVSFKNSEEQSIEIGHLKGGLYLIYFKLDNAETVKQIIKDDL</sequence>
<evidence type="ECO:0000313" key="3">
    <source>
        <dbReference type="Proteomes" id="UP000240608"/>
    </source>
</evidence>